<keyword evidence="3" id="KW-1185">Reference proteome</keyword>
<proteinExistence type="predicted"/>
<sequence length="519" mass="53695">MASAGVHPQRRSTAALMRALQFIERVGNKLPHPFWLFTIMAVLTVLLSAALNALGVSAVSPADGETIAVRSLLSAEGAQMMIGDAVANFASFPPLALIVVVMLGVAVAEQAGLLNALLRGSVTRVPPQLLTFVLALAGISGSIASDAAYVVLIPLGAMVFKAAGRSPILGLVVAFGSISAGYDASLLITPVDALFAGLVTSAAQVIDPEYTVTPVANWYFSAASAIVLALIVTAVAELLLARRAAAMEAGGSGGDGEGDGDDLGDMRLSAEERRGLLYCGIVLVAVVAAFAAALAPAGSPLRGPEGTVMDSPVITGIAFLIGIMFMVLGAVFGRTTGSLTRARDIPDAMAQGVRDLAPVMVLFFAASQFLAYFAWTGLGEVIAIRGSSVLDEAGVPVPVLMLGMLVICCLMNLMITSGSALLTLVAPIFVPMFMLLAIPPETTMAVFRVADSTTNVISPMSPYFAMALGFLQRYRRDAGIGTLLSMTLPLSVCMLIGWTLLLMAWWALGVPLGPGAPVR</sequence>
<feature type="transmembrane region" description="Helical" evidence="1">
    <location>
        <begin position="420"/>
        <end position="440"/>
    </location>
</feature>
<keyword evidence="1" id="KW-0472">Membrane</keyword>
<dbReference type="GO" id="GO:1902604">
    <property type="term" value="P:p-aminobenzoyl-glutamate transmembrane transport"/>
    <property type="evidence" value="ECO:0007669"/>
    <property type="project" value="InterPro"/>
</dbReference>
<feature type="transmembrane region" description="Helical" evidence="1">
    <location>
        <begin position="483"/>
        <end position="508"/>
    </location>
</feature>
<protein>
    <submittedName>
        <fullName evidence="2">Aminobenzoyl-glutamate transport protein</fullName>
    </submittedName>
</protein>
<feature type="transmembrane region" description="Helical" evidence="1">
    <location>
        <begin position="314"/>
        <end position="335"/>
    </location>
</feature>
<feature type="transmembrane region" description="Helical" evidence="1">
    <location>
        <begin position="158"/>
        <end position="178"/>
    </location>
</feature>
<feature type="transmembrane region" description="Helical" evidence="1">
    <location>
        <begin position="275"/>
        <end position="294"/>
    </location>
</feature>
<feature type="transmembrane region" description="Helical" evidence="1">
    <location>
        <begin position="95"/>
        <end position="117"/>
    </location>
</feature>
<dbReference type="GO" id="GO:0015558">
    <property type="term" value="F:secondary active p-aminobenzoyl-glutamate transmembrane transporter activity"/>
    <property type="evidence" value="ECO:0007669"/>
    <property type="project" value="InterPro"/>
</dbReference>
<evidence type="ECO:0000256" key="1">
    <source>
        <dbReference type="SAM" id="Phobius"/>
    </source>
</evidence>
<gene>
    <name evidence="2" type="ORF">HDA36_002557</name>
</gene>
<feature type="transmembrane region" description="Helical" evidence="1">
    <location>
        <begin position="452"/>
        <end position="471"/>
    </location>
</feature>
<evidence type="ECO:0000313" key="2">
    <source>
        <dbReference type="EMBL" id="MBB5432473.1"/>
    </source>
</evidence>
<organism evidence="2 3">
    <name type="scientific">Nocardiopsis composta</name>
    <dbReference type="NCBI Taxonomy" id="157465"/>
    <lineage>
        <taxon>Bacteria</taxon>
        <taxon>Bacillati</taxon>
        <taxon>Actinomycetota</taxon>
        <taxon>Actinomycetes</taxon>
        <taxon>Streptosporangiales</taxon>
        <taxon>Nocardiopsidaceae</taxon>
        <taxon>Nocardiopsis</taxon>
    </lineage>
</organism>
<dbReference type="RefSeq" id="WP_184392036.1">
    <property type="nucleotide sequence ID" value="NZ_BAAAJD010000043.1"/>
</dbReference>
<dbReference type="EMBL" id="JACHDB010000001">
    <property type="protein sequence ID" value="MBB5432473.1"/>
    <property type="molecule type" value="Genomic_DNA"/>
</dbReference>
<dbReference type="AlphaFoldDB" id="A0A7W8VDX4"/>
<reference evidence="2 3" key="1">
    <citation type="submission" date="2020-08" db="EMBL/GenBank/DDBJ databases">
        <title>Sequencing the genomes of 1000 actinobacteria strains.</title>
        <authorList>
            <person name="Klenk H.-P."/>
        </authorList>
    </citation>
    <scope>NUCLEOTIDE SEQUENCE [LARGE SCALE GENOMIC DNA]</scope>
    <source>
        <strain evidence="2 3">DSM 44551</strain>
    </source>
</reference>
<dbReference type="Pfam" id="PF03806">
    <property type="entry name" value="ABG_transport"/>
    <property type="match status" value="1"/>
</dbReference>
<keyword evidence="1" id="KW-1133">Transmembrane helix</keyword>
<feature type="transmembrane region" description="Helical" evidence="1">
    <location>
        <begin position="34"/>
        <end position="54"/>
    </location>
</feature>
<dbReference type="Proteomes" id="UP000572635">
    <property type="component" value="Unassembled WGS sequence"/>
</dbReference>
<accession>A0A7W8VDX4</accession>
<evidence type="ECO:0000313" key="3">
    <source>
        <dbReference type="Proteomes" id="UP000572635"/>
    </source>
</evidence>
<name>A0A7W8VDX4_9ACTN</name>
<comment type="caution">
    <text evidence="2">The sequence shown here is derived from an EMBL/GenBank/DDBJ whole genome shotgun (WGS) entry which is preliminary data.</text>
</comment>
<feature type="transmembrane region" description="Helical" evidence="1">
    <location>
        <begin position="395"/>
        <end position="413"/>
    </location>
</feature>
<dbReference type="PANTHER" id="PTHR30282">
    <property type="entry name" value="P-AMINOBENZOYL GLUTAMATE TRANSPORTER"/>
    <property type="match status" value="1"/>
</dbReference>
<feature type="transmembrane region" description="Helical" evidence="1">
    <location>
        <begin position="129"/>
        <end position="152"/>
    </location>
</feature>
<feature type="transmembrane region" description="Helical" evidence="1">
    <location>
        <begin position="356"/>
        <end position="375"/>
    </location>
</feature>
<dbReference type="InterPro" id="IPR004697">
    <property type="entry name" value="AbgT"/>
</dbReference>
<dbReference type="PANTHER" id="PTHR30282:SF0">
    <property type="entry name" value="P-AMINOBENZOYL-GLUTAMATE TRANSPORT PROTEIN"/>
    <property type="match status" value="1"/>
</dbReference>
<feature type="transmembrane region" description="Helical" evidence="1">
    <location>
        <begin position="218"/>
        <end position="240"/>
    </location>
</feature>
<keyword evidence="1" id="KW-0812">Transmembrane</keyword>